<feature type="compositionally biased region" description="Acidic residues" evidence="8">
    <location>
        <begin position="374"/>
        <end position="390"/>
    </location>
</feature>
<keyword evidence="2 7" id="KW-0489">Methyltransferase</keyword>
<feature type="compositionally biased region" description="Basic and acidic residues" evidence="8">
    <location>
        <begin position="391"/>
        <end position="413"/>
    </location>
</feature>
<reference evidence="10 11" key="1">
    <citation type="submission" date="2013-02" db="EMBL/GenBank/DDBJ databases">
        <title>The Genome Sequence of Plasmodium inui San Antonio 1.</title>
        <authorList>
            <consortium name="The Broad Institute Genome Sequencing Platform"/>
            <consortium name="The Broad Institute Genome Sequencing Center for Infectious Disease"/>
            <person name="Neafsey D."/>
            <person name="Cheeseman I."/>
            <person name="Volkman S."/>
            <person name="Adams J."/>
            <person name="Walker B."/>
            <person name="Young S.K."/>
            <person name="Zeng Q."/>
            <person name="Gargeya S."/>
            <person name="Fitzgerald M."/>
            <person name="Haas B."/>
            <person name="Abouelleil A."/>
            <person name="Alvarado L."/>
            <person name="Arachchi H.M."/>
            <person name="Berlin A.M."/>
            <person name="Chapman S.B."/>
            <person name="Dewar J."/>
            <person name="Goldberg J."/>
            <person name="Griggs A."/>
            <person name="Gujja S."/>
            <person name="Hansen M."/>
            <person name="Howarth C."/>
            <person name="Imamovic A."/>
            <person name="Larimer J."/>
            <person name="McCowan C."/>
            <person name="Murphy C."/>
            <person name="Neiman D."/>
            <person name="Pearson M."/>
            <person name="Priest M."/>
            <person name="Roberts A."/>
            <person name="Saif S."/>
            <person name="Shea T."/>
            <person name="Sisk P."/>
            <person name="Sykes S."/>
            <person name="Wortman J."/>
            <person name="Nusbaum C."/>
            <person name="Birren B."/>
        </authorList>
    </citation>
    <scope>NUCLEOTIDE SEQUENCE [LARGE SCALE GENOMIC DNA]</scope>
    <source>
        <strain evidence="10 11">San Antonio 1</strain>
    </source>
</reference>
<evidence type="ECO:0000256" key="2">
    <source>
        <dbReference type="ARBA" id="ARBA00022603"/>
    </source>
</evidence>
<keyword evidence="1 7" id="KW-0963">Cytoplasm</keyword>
<dbReference type="AlphaFoldDB" id="W7A894"/>
<evidence type="ECO:0000313" key="10">
    <source>
        <dbReference type="EMBL" id="EUD67910.1"/>
    </source>
</evidence>
<dbReference type="InterPro" id="IPR050082">
    <property type="entry name" value="RNA_methyltr_RlmE"/>
</dbReference>
<feature type="domain" description="Ribosomal RNA methyltransferase FtsJ" evidence="9">
    <location>
        <begin position="21"/>
        <end position="81"/>
    </location>
</feature>
<feature type="compositionally biased region" description="Basic and acidic residues" evidence="8">
    <location>
        <begin position="347"/>
        <end position="373"/>
    </location>
</feature>
<feature type="binding site" evidence="7">
    <location>
        <position position="148"/>
    </location>
    <ligand>
        <name>S-adenosyl-L-methionine</name>
        <dbReference type="ChEBI" id="CHEBI:59789"/>
    </ligand>
</feature>
<dbReference type="GO" id="GO:0005737">
    <property type="term" value="C:cytoplasm"/>
    <property type="evidence" value="ECO:0007669"/>
    <property type="project" value="UniProtKB-SubCell"/>
</dbReference>
<comment type="similarity">
    <text evidence="7">Belongs to the class I-like SAM-binding methyltransferase superfamily. RNA methyltransferase RlmE family. TRM7 subfamily.</text>
</comment>
<keyword evidence="5 7" id="KW-0819">tRNA processing</keyword>
<dbReference type="HAMAP" id="MF_01547">
    <property type="entry name" value="RNA_methyltr_E"/>
    <property type="match status" value="1"/>
</dbReference>
<feature type="compositionally biased region" description="Basic and acidic residues" evidence="8">
    <location>
        <begin position="429"/>
        <end position="439"/>
    </location>
</feature>
<dbReference type="EC" id="2.1.1.205" evidence="7"/>
<evidence type="ECO:0000256" key="7">
    <source>
        <dbReference type="HAMAP-Rule" id="MF_03162"/>
    </source>
</evidence>
<evidence type="ECO:0000256" key="4">
    <source>
        <dbReference type="ARBA" id="ARBA00022691"/>
    </source>
</evidence>
<dbReference type="InterPro" id="IPR015507">
    <property type="entry name" value="rRNA-MeTfrase_E"/>
</dbReference>
<evidence type="ECO:0000256" key="1">
    <source>
        <dbReference type="ARBA" id="ARBA00022490"/>
    </source>
</evidence>
<dbReference type="Proteomes" id="UP000030640">
    <property type="component" value="Unassembled WGS sequence"/>
</dbReference>
<dbReference type="EMBL" id="KI965464">
    <property type="protein sequence ID" value="EUD67910.1"/>
    <property type="molecule type" value="Genomic_DNA"/>
</dbReference>
<keyword evidence="4 7" id="KW-0949">S-adenosyl-L-methionine</keyword>
<feature type="binding site" evidence="7">
    <location>
        <position position="75"/>
    </location>
    <ligand>
        <name>S-adenosyl-L-methionine</name>
        <dbReference type="ChEBI" id="CHEBI:59789"/>
    </ligand>
</feature>
<evidence type="ECO:0000259" key="9">
    <source>
        <dbReference type="Pfam" id="PF01728"/>
    </source>
</evidence>
<feature type="region of interest" description="Disordered" evidence="8">
    <location>
        <begin position="347"/>
        <end position="439"/>
    </location>
</feature>
<comment type="function">
    <text evidence="7">Methylates the 2'-O-ribose of nucleotides at positions 32 and 34 of the tRNA anticodon loop of substrate tRNAs.</text>
</comment>
<dbReference type="InterPro" id="IPR002877">
    <property type="entry name" value="RNA_MeTrfase_FtsJ_dom"/>
</dbReference>
<gene>
    <name evidence="10" type="ORF">C922_01522</name>
</gene>
<dbReference type="VEuPathDB" id="PlasmoDB:C922_01522"/>
<dbReference type="InterPro" id="IPR028590">
    <property type="entry name" value="RNA_methyltr_E_TRM7"/>
</dbReference>
<feature type="binding site" evidence="7">
    <location>
        <position position="77"/>
    </location>
    <ligand>
        <name>S-adenosyl-L-methionine</name>
        <dbReference type="ChEBI" id="CHEBI:59789"/>
    </ligand>
</feature>
<dbReference type="OrthoDB" id="289250at2759"/>
<name>W7A894_9APIC</name>
<protein>
    <recommendedName>
        <fullName evidence="7">Putative tRNA (cytidine(32)/guanosine(34)-2'-O)-methyltransferase</fullName>
        <ecNumber evidence="7">2.1.1.205</ecNumber>
    </recommendedName>
    <alternativeName>
        <fullName evidence="7">2'-O-ribose RNA methyltransferase TRM7 homolog</fullName>
    </alternativeName>
</protein>
<accession>W7A894</accession>
<feature type="binding site" evidence="7">
    <location>
        <position position="164"/>
    </location>
    <ligand>
        <name>S-adenosyl-L-methionine</name>
        <dbReference type="ChEBI" id="CHEBI:59789"/>
    </ligand>
</feature>
<comment type="subcellular location">
    <subcellularLocation>
        <location evidence="7">Cytoplasm</location>
    </subcellularLocation>
</comment>
<evidence type="ECO:0000313" key="11">
    <source>
        <dbReference type="Proteomes" id="UP000030640"/>
    </source>
</evidence>
<evidence type="ECO:0000256" key="3">
    <source>
        <dbReference type="ARBA" id="ARBA00022679"/>
    </source>
</evidence>
<dbReference type="GO" id="GO:0106340">
    <property type="term" value="F:tRNA (guanosine(34)-2'-O)-methyltransferase activity"/>
    <property type="evidence" value="ECO:0007669"/>
    <property type="project" value="UniProtKB-ARBA"/>
</dbReference>
<organism evidence="10 11">
    <name type="scientific">Plasmodium inui San Antonio 1</name>
    <dbReference type="NCBI Taxonomy" id="1237626"/>
    <lineage>
        <taxon>Eukaryota</taxon>
        <taxon>Sar</taxon>
        <taxon>Alveolata</taxon>
        <taxon>Apicomplexa</taxon>
        <taxon>Aconoidasida</taxon>
        <taxon>Haemosporida</taxon>
        <taxon>Plasmodiidae</taxon>
        <taxon>Plasmodium</taxon>
        <taxon>Plasmodium (Plasmodium)</taxon>
    </lineage>
</organism>
<keyword evidence="11" id="KW-1185">Reference proteome</keyword>
<dbReference type="SUPFAM" id="SSF53335">
    <property type="entry name" value="S-adenosyl-L-methionine-dependent methyltransferases"/>
    <property type="match status" value="1"/>
</dbReference>
<dbReference type="RefSeq" id="XP_008815347.1">
    <property type="nucleotide sequence ID" value="XM_008817125.1"/>
</dbReference>
<evidence type="ECO:0000256" key="5">
    <source>
        <dbReference type="ARBA" id="ARBA00022694"/>
    </source>
</evidence>
<dbReference type="Pfam" id="PF01728">
    <property type="entry name" value="FtsJ"/>
    <property type="match status" value="2"/>
</dbReference>
<dbReference type="GeneID" id="20036796"/>
<dbReference type="GO" id="GO:0002128">
    <property type="term" value="P:tRNA nucleoside ribose methylation"/>
    <property type="evidence" value="ECO:0007669"/>
    <property type="project" value="UniProtKB-UniRule"/>
</dbReference>
<dbReference type="Gene3D" id="3.40.50.150">
    <property type="entry name" value="Vaccinia Virus protein VP39"/>
    <property type="match status" value="1"/>
</dbReference>
<dbReference type="PANTHER" id="PTHR10920">
    <property type="entry name" value="RIBOSOMAL RNA METHYLTRANSFERASE"/>
    <property type="match status" value="1"/>
</dbReference>
<dbReference type="GO" id="GO:0002181">
    <property type="term" value="P:cytoplasmic translation"/>
    <property type="evidence" value="ECO:0007669"/>
    <property type="project" value="UniProtKB-UniRule"/>
</dbReference>
<sequence length="548" mass="63071">MGKLSKDRRDIYYRKAKENGYRARSSFKLIQINEKFRIFKLFDPEKYGKNDMDKIGNLYNENFCYNIVDLCAAPGSWSQVLKNICLYNYYQMLHWVNRNEGIPLNCDEHDKFLNNFSLYINFNEELEKRIESLPKKKFVKKPKIIAVDLQEIGNMKYVQIIQGDITKASTVHQILRCMSEREVQNGMGDDTCADDTVQGSVQSKSSQLEGQNLQRNHFRTYAHAVVSDGAPDITGMNDIDEFIQSQLILSSLKVCFSVLKIGGNFISKIFRGEHTGLLILHLNKFFERVYVCKPQSSRNKSLESFLVCLNFSLPLSSISALSHRTGEKKSNRQNMPEEELRKMHAKLITEKDNEGDIRKRGKSLGKEENRDDTSGEEFSDEEEDPAEPSEDDSRVESGGHKEGDGKGENEPGHINRCTNDNAKAGNTLKGDKRNDCDPERGDTLTGAKFQSKNFTPKNFDIFNFYCSDSDEEIKYFNSDDEEVIHEYIASEVFMNDKLFSFVATQNYYDSDKSYLLPQNYVRHEPQLMPLQPPYLLSLQKKRQEGKKP</sequence>
<feature type="active site" description="Proton acceptor" evidence="7">
    <location>
        <position position="268"/>
    </location>
</feature>
<evidence type="ECO:0000256" key="6">
    <source>
        <dbReference type="ARBA" id="ARBA00048902"/>
    </source>
</evidence>
<dbReference type="PANTHER" id="PTHR10920:SF12">
    <property type="entry name" value="TRNA (CYTIDINE(32)_GUANOSINE(34)-2'-O)-METHYLTRANSFERASE-RELATED"/>
    <property type="match status" value="1"/>
</dbReference>
<feature type="binding site" evidence="7">
    <location>
        <position position="228"/>
    </location>
    <ligand>
        <name>S-adenosyl-L-methionine</name>
        <dbReference type="ChEBI" id="CHEBI:59789"/>
    </ligand>
</feature>
<dbReference type="HAMAP" id="MF_03162">
    <property type="entry name" value="RNA_methyltr_E_TRM7"/>
    <property type="match status" value="1"/>
</dbReference>
<dbReference type="InterPro" id="IPR029063">
    <property type="entry name" value="SAM-dependent_MTases_sf"/>
</dbReference>
<comment type="catalytic activity">
    <reaction evidence="6 7">
        <text>cytidine(32)/guanosine(34) in tRNA + 2 S-adenosyl-L-methionine = 2'-O-methylcytidine(32)/2'-O-methylguanosine(34) in tRNA + 2 S-adenosyl-L-homocysteine + 2 H(+)</text>
        <dbReference type="Rhea" id="RHEA:42396"/>
        <dbReference type="Rhea" id="RHEA-COMP:10246"/>
        <dbReference type="Rhea" id="RHEA-COMP:10247"/>
        <dbReference type="ChEBI" id="CHEBI:15378"/>
        <dbReference type="ChEBI" id="CHEBI:57856"/>
        <dbReference type="ChEBI" id="CHEBI:59789"/>
        <dbReference type="ChEBI" id="CHEBI:74269"/>
        <dbReference type="ChEBI" id="CHEBI:74445"/>
        <dbReference type="ChEBI" id="CHEBI:74495"/>
        <dbReference type="ChEBI" id="CHEBI:82748"/>
        <dbReference type="EC" id="2.1.1.205"/>
    </reaction>
</comment>
<keyword evidence="3 7" id="KW-0808">Transferase</keyword>
<evidence type="ECO:0000256" key="8">
    <source>
        <dbReference type="SAM" id="MobiDB-lite"/>
    </source>
</evidence>
<feature type="domain" description="Ribosomal RNA methyltransferase FtsJ" evidence="9">
    <location>
        <begin position="140"/>
        <end position="311"/>
    </location>
</feature>
<proteinExistence type="inferred from homology"/>